<evidence type="ECO:0000313" key="3">
    <source>
        <dbReference type="Proteomes" id="UP000297643"/>
    </source>
</evidence>
<evidence type="ECO:0000256" key="1">
    <source>
        <dbReference type="SAM" id="MobiDB-lite"/>
    </source>
</evidence>
<comment type="caution">
    <text evidence="2">The sequence shown here is derived from an EMBL/GenBank/DDBJ whole genome shotgun (WGS) entry which is preliminary data.</text>
</comment>
<dbReference type="PANTHER" id="PTHR11941:SF54">
    <property type="entry name" value="ENOYL-COA HYDRATASE, MITOCHONDRIAL"/>
    <property type="match status" value="1"/>
</dbReference>
<dbReference type="AlphaFoldDB" id="A0A4V6QGV5"/>
<dbReference type="CDD" id="cd06558">
    <property type="entry name" value="crotonase-like"/>
    <property type="match status" value="1"/>
</dbReference>
<feature type="compositionally biased region" description="Low complexity" evidence="1">
    <location>
        <begin position="232"/>
        <end position="247"/>
    </location>
</feature>
<reference evidence="2 3" key="1">
    <citation type="submission" date="2019-03" db="EMBL/GenBank/DDBJ databases">
        <title>Genomics of glacier-inhabiting Cryobacterium strains.</title>
        <authorList>
            <person name="Liu Q."/>
            <person name="Xin Y.-H."/>
        </authorList>
    </citation>
    <scope>NUCLEOTIDE SEQUENCE [LARGE SCALE GENOMIC DNA]</scope>
    <source>
        <strain evidence="2 3">RHLT2-21</strain>
    </source>
</reference>
<dbReference type="GO" id="GO:0006635">
    <property type="term" value="P:fatty acid beta-oxidation"/>
    <property type="evidence" value="ECO:0007669"/>
    <property type="project" value="TreeGrafter"/>
</dbReference>
<dbReference type="InterPro" id="IPR001753">
    <property type="entry name" value="Enoyl-CoA_hydra/iso"/>
</dbReference>
<protein>
    <submittedName>
        <fullName evidence="2">Enoyl-CoA hydratase/isomerase family protein</fullName>
    </submittedName>
</protein>
<proteinExistence type="predicted"/>
<dbReference type="PANTHER" id="PTHR11941">
    <property type="entry name" value="ENOYL-COA HYDRATASE-RELATED"/>
    <property type="match status" value="1"/>
</dbReference>
<accession>A0A4V6QGV5</accession>
<dbReference type="Pfam" id="PF00378">
    <property type="entry name" value="ECH_1"/>
    <property type="match status" value="1"/>
</dbReference>
<dbReference type="SUPFAM" id="SSF52096">
    <property type="entry name" value="ClpP/crotonase"/>
    <property type="match status" value="1"/>
</dbReference>
<sequence>MNSVLTTRIDVSNRTVGGRTIALVVFTPPAGRLISWTRAALAALAAAVDAIDLAAVDAVAFTGTGTVFGAGADLAAFGSVSSLTEGEQIARDGYAAFNRLGRLELPTFAFLNGVALGGAFELALRADFRTVTARATNLGLPEVRLGLVPGWGGLGLLADLAGPAAAAEIAVTRSLFGRSLAAADLAACGVADVVIDDPDFIGASLAWAAARLAGMAEADAADTPAGPPAAPRPAAQAPWQPEALRAA</sequence>
<dbReference type="RefSeq" id="WP_134505878.1">
    <property type="nucleotide sequence ID" value="NZ_SOFM01000002.1"/>
</dbReference>
<keyword evidence="2" id="KW-0413">Isomerase</keyword>
<name>A0A4V6QGV5_9MICO</name>
<feature type="non-terminal residue" evidence="2">
    <location>
        <position position="247"/>
    </location>
</feature>
<dbReference type="GO" id="GO:0016853">
    <property type="term" value="F:isomerase activity"/>
    <property type="evidence" value="ECO:0007669"/>
    <property type="project" value="UniProtKB-KW"/>
</dbReference>
<keyword evidence="3" id="KW-1185">Reference proteome</keyword>
<organism evidence="2 3">
    <name type="scientific">Cryobacterium mannosilyticum</name>
    <dbReference type="NCBI Taxonomy" id="1259190"/>
    <lineage>
        <taxon>Bacteria</taxon>
        <taxon>Bacillati</taxon>
        <taxon>Actinomycetota</taxon>
        <taxon>Actinomycetes</taxon>
        <taxon>Micrococcales</taxon>
        <taxon>Microbacteriaceae</taxon>
        <taxon>Cryobacterium</taxon>
    </lineage>
</organism>
<gene>
    <name evidence="2" type="ORF">E3O32_00365</name>
</gene>
<dbReference type="Gene3D" id="3.90.226.10">
    <property type="entry name" value="2-enoyl-CoA Hydratase, Chain A, domain 1"/>
    <property type="match status" value="1"/>
</dbReference>
<evidence type="ECO:0000313" key="2">
    <source>
        <dbReference type="EMBL" id="TFC08102.1"/>
    </source>
</evidence>
<feature type="region of interest" description="Disordered" evidence="1">
    <location>
        <begin position="219"/>
        <end position="247"/>
    </location>
</feature>
<dbReference type="EMBL" id="SOFM01000002">
    <property type="protein sequence ID" value="TFC08102.1"/>
    <property type="molecule type" value="Genomic_DNA"/>
</dbReference>
<dbReference type="Proteomes" id="UP000297643">
    <property type="component" value="Unassembled WGS sequence"/>
</dbReference>
<dbReference type="InterPro" id="IPR029045">
    <property type="entry name" value="ClpP/crotonase-like_dom_sf"/>
</dbReference>